<reference evidence="5 6" key="1">
    <citation type="submission" date="2017-11" db="EMBL/GenBank/DDBJ databases">
        <title>Infants hospitalized years apart are colonized by the same room-sourced microbial strains.</title>
        <authorList>
            <person name="Brooks B."/>
            <person name="Olm M.R."/>
            <person name="Firek B.A."/>
            <person name="Baker R."/>
            <person name="Thomas B.C."/>
            <person name="Morowitz M.J."/>
            <person name="Banfield J.F."/>
        </authorList>
    </citation>
    <scope>NUCLEOTIDE SEQUENCE [LARGE SCALE GENOMIC DNA]</scope>
    <source>
        <strain evidence="5">S2_009_000_R2_76</strain>
    </source>
</reference>
<evidence type="ECO:0008006" key="7">
    <source>
        <dbReference type="Google" id="ProtNLM"/>
    </source>
</evidence>
<dbReference type="Pfam" id="PF18741">
    <property type="entry name" value="MTES_1575"/>
    <property type="match status" value="1"/>
</dbReference>
<protein>
    <recommendedName>
        <fullName evidence="7">DNA helicase</fullName>
    </recommendedName>
</protein>
<feature type="non-terminal residue" evidence="5">
    <location>
        <position position="1"/>
    </location>
</feature>
<feature type="domain" description="DNA2/NAM7 helicase helicase" evidence="2">
    <location>
        <begin position="408"/>
        <end position="495"/>
    </location>
</feature>
<dbReference type="InterPro" id="IPR049468">
    <property type="entry name" value="Restrct_endonuc-II-like_dom"/>
</dbReference>
<dbReference type="InterPro" id="IPR045055">
    <property type="entry name" value="DNA2/NAM7-like"/>
</dbReference>
<dbReference type="SUPFAM" id="SSF52540">
    <property type="entry name" value="P-loop containing nucleoside triphosphate hydrolases"/>
    <property type="match status" value="1"/>
</dbReference>
<dbReference type="PANTHER" id="PTHR10887:SF530">
    <property type="entry name" value="SUPERFAMILY I DNA HELICASES"/>
    <property type="match status" value="1"/>
</dbReference>
<dbReference type="InterPro" id="IPR047187">
    <property type="entry name" value="SF1_C_Upf1"/>
</dbReference>
<dbReference type="InterPro" id="IPR041677">
    <property type="entry name" value="DNA2/NAM7_AAA_11"/>
</dbReference>
<dbReference type="Pfam" id="PF13087">
    <property type="entry name" value="AAA_12"/>
    <property type="match status" value="1"/>
</dbReference>
<dbReference type="InterPro" id="IPR025103">
    <property type="entry name" value="DUF4011"/>
</dbReference>
<evidence type="ECO:0000313" key="5">
    <source>
        <dbReference type="EMBL" id="PZP45354.1"/>
    </source>
</evidence>
<feature type="domain" description="DUF3320" evidence="1">
    <location>
        <begin position="1504"/>
        <end position="1550"/>
    </location>
</feature>
<organism evidence="5 6">
    <name type="scientific">Pseudopedobacter saltans</name>
    <dbReference type="NCBI Taxonomy" id="151895"/>
    <lineage>
        <taxon>Bacteria</taxon>
        <taxon>Pseudomonadati</taxon>
        <taxon>Bacteroidota</taxon>
        <taxon>Sphingobacteriia</taxon>
        <taxon>Sphingobacteriales</taxon>
        <taxon>Sphingobacteriaceae</taxon>
        <taxon>Pseudopedobacter</taxon>
    </lineage>
</organism>
<proteinExistence type="predicted"/>
<name>A0A2W5ETW7_9SPHI</name>
<dbReference type="Pfam" id="PF11784">
    <property type="entry name" value="DUF3320"/>
    <property type="match status" value="1"/>
</dbReference>
<dbReference type="InterPro" id="IPR021754">
    <property type="entry name" value="DUF3320"/>
</dbReference>
<dbReference type="GO" id="GO:0004386">
    <property type="term" value="F:helicase activity"/>
    <property type="evidence" value="ECO:0007669"/>
    <property type="project" value="InterPro"/>
</dbReference>
<dbReference type="CDD" id="cd18808">
    <property type="entry name" value="SF1_C_Upf1"/>
    <property type="match status" value="1"/>
</dbReference>
<gene>
    <name evidence="5" type="ORF">DI598_13330</name>
</gene>
<dbReference type="InterPro" id="IPR041679">
    <property type="entry name" value="DNA2/NAM7-like_C"/>
</dbReference>
<dbReference type="EMBL" id="QFOI01000268">
    <property type="protein sequence ID" value="PZP45354.1"/>
    <property type="molecule type" value="Genomic_DNA"/>
</dbReference>
<evidence type="ECO:0000259" key="4">
    <source>
        <dbReference type="Pfam" id="PF18741"/>
    </source>
</evidence>
<dbReference type="InterPro" id="IPR027417">
    <property type="entry name" value="P-loop_NTPase"/>
</dbReference>
<dbReference type="Gene3D" id="3.40.50.300">
    <property type="entry name" value="P-loop containing nucleotide triphosphate hydrolases"/>
    <property type="match status" value="3"/>
</dbReference>
<sequence length="1669" mass="191879">LETATTPYKSDIANRLPKGNQEMMVWEATTVCAGNKMSFKDAVKLGESMIIGEKAFQYALDIQAARTMNIQPLSFIDNPEELSSDFHLKKVKTKEEFVNIGEQKTFDLQSLNAQTKNDKQRVWERKLLDLTLRNSLLNLRLSNNTIQLVNVDFQNLLQLLLEDKKISIGNTLPLGIYAERRYLIDTLNEVDGIYNYAKSEIKFGRLITAYNYNDMSTVLTQIMRNNVLSIDETGANSLYLTMGVLKWYDTNTPNTVRIAPLIMVPVDLKRLSILSSFHIKYRDEDIQINATLIEMLQQEFELNLSGLHQLMDTEETIDIQQILNTVRQAILPHKNWEVDELIFLSNFNFSTQVLWQDIHDNMNVLQQHPIIQGFVEQKFQTDRSLELPENIDTHNVATDEHIFPIDADSSQMESVIAANMGKSFVLHGPPGSGKSQTITNIIANFLFHGKTVLFVAAKRAALDVVQKRLDSIGLSKFTLEIHSNKSKKSDVLQHLESSIQQIKLNPDNVFAETATKIAIERKEIDAIQHAVHLKQNVGLSIYSLIEELTKYSVPKEGAFSFPNEILDTLSAEDLANWQKWIDTLAHEPIFNTDYQKNPLFSVEQIQYFIGIESFVQQIDLKNFSLVENSLEKIAQFLPHYYTRIIQIQDLNTLIQSLQKINTAPIKLLGSEFLYQYDDHQTVLGFYQEANKLEQDILNSFENGVLNLDAERLKLEYQQANQQWFLPKFFKVRKVKKEVALYAKSKLDESGLSTFLEKGSQLKSLRQLLSVAVNQQMVNNLGKLAQNPQAKDLLTQHKSDIEQIQTLLNKLDLKHFFQTRVESTPFQATIQELFDYNQWQILNEFVSNWQNILPTIEKFTHTFTFKKPAETFEEQTEQLQLLQQNVSNIQTWSNFRNHIQKGQELGLKTFLQYVEEKHIAPTELTTNFTYNLYSSLLQFYLLRDDTLKTFSGLHMEQMLAHYKLLQKNFTEFTKKEIYLRLLQRLPSTQFATIDNSELSILQKAIRSKGRGVSIRSLIQRTQNIFPRIVPCMLMSPISVAQYLDINLPKFDLVIFDEASQLPTSEAISAMARGKQVIIVGDPKQMPPTSFFSTQKVDEEQLELEDLESILDDTLSINVPSKYLLRHYRSQHESLITFSNKSFYDNELFTFPSADDNISRVQLVKVDGYYDKGKTRQNPAEASAVVNEVLKRLQSPSLRKKTIGIVTFSQTQQSLIEDLLDKAFVKYPEMEAVAQQMSEPIFVKNLENVQGDERDVILFSVGYGPDENGAVSMNFGPLNKEGGWRRLNVAITRAKYEMMVFSTLQSDMIDLSRTQSKGVEALKGFLAFASKNNLANNTIEVHSNKDLLLSEIGTFLQSNDYEFSYHVGQSYFKIDIAIAHPKFPEQYILGLILDNENYLQAGNINDRSIIIPNVLQQLGWHLQQIWALDWQYKKAEVQQKILQLLDELVNSSEMPEQATEVLHQVYTFNSSAMQEMAINSEVVSSKARVYEFAEIPVERVGGADVFMASENLDIVKEQLLQIVTTEAPISRTMLQKSLLQIWNISRSGARIERFVTDLIQQSDFSTTHFQEETFIWTKETHPDNLDFYRTMPEQEKRSAQDLSPEEIFICLKEALQHLIQLDKENASKYIQKTLMNARYNATWNDYIWSAITEGNKHFLIEETEQGYKING</sequence>
<comment type="caution">
    <text evidence="5">The sequence shown here is derived from an EMBL/GenBank/DDBJ whole genome shotgun (WGS) entry which is preliminary data.</text>
</comment>
<dbReference type="Pfam" id="PF13086">
    <property type="entry name" value="AAA_11"/>
    <property type="match status" value="2"/>
</dbReference>
<evidence type="ECO:0000259" key="3">
    <source>
        <dbReference type="Pfam" id="PF13087"/>
    </source>
</evidence>
<dbReference type="FunFam" id="3.40.50.300:FF:002063">
    <property type="entry name" value="DNA helicase related protein"/>
    <property type="match status" value="1"/>
</dbReference>
<dbReference type="Pfam" id="PF13195">
    <property type="entry name" value="DUF4011"/>
    <property type="match status" value="1"/>
</dbReference>
<feature type="domain" description="DNA2/NAM7 helicase-like C-terminal" evidence="3">
    <location>
        <begin position="1113"/>
        <end position="1300"/>
    </location>
</feature>
<evidence type="ECO:0000259" key="2">
    <source>
        <dbReference type="Pfam" id="PF13086"/>
    </source>
</evidence>
<feature type="domain" description="DNA2/NAM7 helicase helicase" evidence="2">
    <location>
        <begin position="1045"/>
        <end position="1088"/>
    </location>
</feature>
<feature type="domain" description="Restriction endonuclease type II-like" evidence="4">
    <location>
        <begin position="1349"/>
        <end position="1442"/>
    </location>
</feature>
<dbReference type="PANTHER" id="PTHR10887">
    <property type="entry name" value="DNA2/NAM7 HELICASE FAMILY"/>
    <property type="match status" value="1"/>
</dbReference>
<accession>A0A2W5ETW7</accession>
<evidence type="ECO:0000313" key="6">
    <source>
        <dbReference type="Proteomes" id="UP000249645"/>
    </source>
</evidence>
<evidence type="ECO:0000259" key="1">
    <source>
        <dbReference type="Pfam" id="PF11784"/>
    </source>
</evidence>
<dbReference type="Proteomes" id="UP000249645">
    <property type="component" value="Unassembled WGS sequence"/>
</dbReference>